<sequence>MSRGSACLAAAVVGAALLTACTTVDAPPPPPSAGAGVADAAPPSVDPSVLPSVDRGGGAMRLADGLAPPTNRWFSGLVFGDAAQPVFPLPLAVGLTASGFAYGLPTVRADGSVLSGSYAPQVQMDLREPVTGVVVAYDAATVTVDLVAGDETVRGRLHLTRGSPVLTYTATTDQDLGLGVAFSAGAAGLPDDVVTAELDERTHALVGAGDLDVADALAGTSLALTAGQTVSWLVAPDPGEGPDGLAELVEATRDPVTGSEVHHETSPEEATTSVTYATVSGGPAVVVRWPHQQQTADAAESCARGTYATVRGTAEVCLTSTLSWRSPVREPAPGLDLSGLDDDERDALADQVRTDAAAVLGDVRPADTYFGGKALARDANLWTLAVELGLDGVAADLHESVAADLRTWAQPDGCVERPERCFTWEPTLRTVVGQATSFGSEEGNDHHFHYGYFLYAAGVAAADDPDLVRDLAPVLDLLAADVAAVSDVPVPDGPPMPGLRVLDVVMGHSWASGQAPFADGNNQESASEAVSAWHGLALWADARVGAGLDDGGLTEQARWMLALEAASARAYWTDFDTSDPATDGLEASVTSLVWDGKRERATWFSAEPSAALGIVVLPVTGVSGYLGEDPDRVRANLGEALGTDDLWEDRSTWDVMFGDQLLMYAAMLGPADAEAALEVARDLPDERIDDGSTRSWLLAWLRAHAG</sequence>
<dbReference type="Gene3D" id="2.70.98.30">
    <property type="entry name" value="Golgi alpha-mannosidase II, domain 4"/>
    <property type="match status" value="1"/>
</dbReference>
<evidence type="ECO:0000256" key="3">
    <source>
        <dbReference type="ARBA" id="ARBA00012780"/>
    </source>
</evidence>
<name>A0ABX2A2Q7_9MICO</name>
<dbReference type="EMBL" id="JABEZU010000002">
    <property type="protein sequence ID" value="NOV97084.1"/>
    <property type="molecule type" value="Genomic_DNA"/>
</dbReference>
<dbReference type="PROSITE" id="PS51257">
    <property type="entry name" value="PROKAR_LIPOPROTEIN"/>
    <property type="match status" value="1"/>
</dbReference>
<evidence type="ECO:0000256" key="10">
    <source>
        <dbReference type="SAM" id="SignalP"/>
    </source>
</evidence>
<gene>
    <name evidence="12" type="ORF">HDG69_001659</name>
</gene>
<dbReference type="Pfam" id="PF17652">
    <property type="entry name" value="Glyco_hydro81C"/>
    <property type="match status" value="1"/>
</dbReference>
<comment type="catalytic activity">
    <reaction evidence="1">
        <text>Hydrolysis of (1-&gt;3)-beta-D-glucosidic linkages in (1-&gt;3)-beta-D-glucans.</text>
        <dbReference type="EC" id="3.2.1.39"/>
    </reaction>
</comment>
<keyword evidence="8" id="KW-0624">Polysaccharide degradation</keyword>
<dbReference type="PANTHER" id="PTHR31983:SF0">
    <property type="entry name" value="GLUCAN ENDO-1,3-BETA-D-GLUCOSIDASE 2"/>
    <property type="match status" value="1"/>
</dbReference>
<dbReference type="PANTHER" id="PTHR31983">
    <property type="entry name" value="ENDO-1,3(4)-BETA-GLUCANASE 1"/>
    <property type="match status" value="1"/>
</dbReference>
<evidence type="ECO:0000259" key="11">
    <source>
        <dbReference type="Pfam" id="PF17652"/>
    </source>
</evidence>
<feature type="signal peptide" evidence="10">
    <location>
        <begin position="1"/>
        <end position="26"/>
    </location>
</feature>
<feature type="chain" id="PRO_5045696886" description="glucan endo-1,3-beta-D-glucosidase" evidence="10">
    <location>
        <begin position="27"/>
        <end position="706"/>
    </location>
</feature>
<keyword evidence="10" id="KW-0732">Signal</keyword>
<dbReference type="InterPro" id="IPR040720">
    <property type="entry name" value="GH81_C"/>
</dbReference>
<reference evidence="12 13" key="1">
    <citation type="submission" date="2020-05" db="EMBL/GenBank/DDBJ databases">
        <title>Genomic Encyclopedia of Type Strains, Phase III (KMG-III): the genomes of soil and plant-associated and newly described type strains.</title>
        <authorList>
            <person name="Whitman W."/>
        </authorList>
    </citation>
    <scope>NUCLEOTIDE SEQUENCE [LARGE SCALE GENOMIC DNA]</scope>
    <source>
        <strain evidence="12 13">KCTC 19046</strain>
    </source>
</reference>
<organism evidence="12 13">
    <name type="scientific">Isoptericola halotolerans</name>
    <dbReference type="NCBI Taxonomy" id="300560"/>
    <lineage>
        <taxon>Bacteria</taxon>
        <taxon>Bacillati</taxon>
        <taxon>Actinomycetota</taxon>
        <taxon>Actinomycetes</taxon>
        <taxon>Micrococcales</taxon>
        <taxon>Promicromonosporaceae</taxon>
        <taxon>Isoptericola</taxon>
    </lineage>
</organism>
<evidence type="ECO:0000256" key="9">
    <source>
        <dbReference type="SAM" id="MobiDB-lite"/>
    </source>
</evidence>
<keyword evidence="13" id="KW-1185">Reference proteome</keyword>
<comment type="caution">
    <text evidence="12">The sequence shown here is derived from an EMBL/GenBank/DDBJ whole genome shotgun (WGS) entry which is preliminary data.</text>
</comment>
<keyword evidence="6" id="KW-0326">Glycosidase</keyword>
<dbReference type="InterPro" id="IPR005200">
    <property type="entry name" value="Endo-beta-glucanase"/>
</dbReference>
<evidence type="ECO:0000256" key="7">
    <source>
        <dbReference type="ARBA" id="ARBA00023316"/>
    </source>
</evidence>
<dbReference type="Proteomes" id="UP000757540">
    <property type="component" value="Unassembled WGS sequence"/>
</dbReference>
<proteinExistence type="inferred from homology"/>
<protein>
    <recommendedName>
        <fullName evidence="3">glucan endo-1,3-beta-D-glucosidase</fullName>
        <ecNumber evidence="3">3.2.1.39</ecNumber>
    </recommendedName>
</protein>
<feature type="compositionally biased region" description="Low complexity" evidence="9">
    <location>
        <begin position="33"/>
        <end position="53"/>
    </location>
</feature>
<keyword evidence="4" id="KW-0378">Hydrolase</keyword>
<evidence type="ECO:0000256" key="2">
    <source>
        <dbReference type="ARBA" id="ARBA00010730"/>
    </source>
</evidence>
<feature type="domain" description="Glycosyl hydrolase family 81 C-terminal" evidence="11">
    <location>
        <begin position="343"/>
        <end position="698"/>
    </location>
</feature>
<evidence type="ECO:0000313" key="12">
    <source>
        <dbReference type="EMBL" id="NOV97084.1"/>
    </source>
</evidence>
<keyword evidence="7" id="KW-0961">Cell wall biogenesis/degradation</keyword>
<evidence type="ECO:0000256" key="8">
    <source>
        <dbReference type="ARBA" id="ARBA00023326"/>
    </source>
</evidence>
<dbReference type="RefSeq" id="WP_171783334.1">
    <property type="nucleotide sequence ID" value="NZ_BAAAML010000014.1"/>
</dbReference>
<keyword evidence="5" id="KW-0119">Carbohydrate metabolism</keyword>
<evidence type="ECO:0000313" key="13">
    <source>
        <dbReference type="Proteomes" id="UP000757540"/>
    </source>
</evidence>
<evidence type="ECO:0000256" key="4">
    <source>
        <dbReference type="ARBA" id="ARBA00022801"/>
    </source>
</evidence>
<dbReference type="EC" id="3.2.1.39" evidence="3"/>
<accession>A0ABX2A2Q7</accession>
<dbReference type="PROSITE" id="PS52008">
    <property type="entry name" value="GH81"/>
    <property type="match status" value="1"/>
</dbReference>
<feature type="region of interest" description="Disordered" evidence="9">
    <location>
        <begin position="30"/>
        <end position="53"/>
    </location>
</feature>
<evidence type="ECO:0000256" key="6">
    <source>
        <dbReference type="ARBA" id="ARBA00023295"/>
    </source>
</evidence>
<comment type="similarity">
    <text evidence="2">Belongs to the glycosyl hydrolase 81 family.</text>
</comment>
<evidence type="ECO:0000256" key="5">
    <source>
        <dbReference type="ARBA" id="ARBA00023277"/>
    </source>
</evidence>
<evidence type="ECO:0000256" key="1">
    <source>
        <dbReference type="ARBA" id="ARBA00000382"/>
    </source>
</evidence>